<organism evidence="5 6">
    <name type="scientific">Skeletonema marinoi</name>
    <dbReference type="NCBI Taxonomy" id="267567"/>
    <lineage>
        <taxon>Eukaryota</taxon>
        <taxon>Sar</taxon>
        <taxon>Stramenopiles</taxon>
        <taxon>Ochrophyta</taxon>
        <taxon>Bacillariophyta</taxon>
        <taxon>Coscinodiscophyceae</taxon>
        <taxon>Thalassiosirophycidae</taxon>
        <taxon>Thalassiosirales</taxon>
        <taxon>Skeletonemataceae</taxon>
        <taxon>Skeletonema</taxon>
        <taxon>Skeletonema marinoi-dohrnii complex</taxon>
    </lineage>
</organism>
<sequence>MKSRAVYIWIAALFAYDNASVIAAFGFSPRQAGNRRQHHDVRKLSSSAVNSNISGSNNISINAPSGISWEVFVSQANKSNKDKGVLSASSVMESFASFSPSPGAITVNAAFFTTQPNKAIGKGKGHLVRCIQKKEDLTLSAIEINNVDSVEKVYRIVTEHMRLTTVNPKACGCMKYYFQGNESLEEGDPSKAIAMYNEALSLADRRTRQTSQLPKGSILMKRARAYLQRAANHRKILRSLVKDLTDTVPSASTMKILYQTASSNPELSASIFQRLAGDSKVNQGKFRQIRYRHDMHEFALLHATQDSLQSTKLLPQSANAWYIAGECLAELRKLNESNQYYVRALALDPSMKDVLTGLMEKNKLSQEFMDVARASGFSGDTLRLAVDVAAS</sequence>
<dbReference type="SMART" id="SM00028">
    <property type="entry name" value="TPR"/>
    <property type="match status" value="2"/>
</dbReference>
<evidence type="ECO:0000313" key="6">
    <source>
        <dbReference type="Proteomes" id="UP001224775"/>
    </source>
</evidence>
<evidence type="ECO:0000256" key="3">
    <source>
        <dbReference type="PROSITE-ProRule" id="PRU00339"/>
    </source>
</evidence>
<dbReference type="Gene3D" id="1.25.40.10">
    <property type="entry name" value="Tetratricopeptide repeat domain"/>
    <property type="match status" value="1"/>
</dbReference>
<dbReference type="EMBL" id="JATAAI010000003">
    <property type="protein sequence ID" value="KAK1746861.1"/>
    <property type="molecule type" value="Genomic_DNA"/>
</dbReference>
<dbReference type="GO" id="GO:0016020">
    <property type="term" value="C:membrane"/>
    <property type="evidence" value="ECO:0007669"/>
    <property type="project" value="TreeGrafter"/>
</dbReference>
<gene>
    <name evidence="5" type="ORF">QTG54_002205</name>
</gene>
<dbReference type="InterPro" id="IPR019734">
    <property type="entry name" value="TPR_rpt"/>
</dbReference>
<name>A0AAD9DGH2_9STRA</name>
<dbReference type="InterPro" id="IPR047150">
    <property type="entry name" value="SGT"/>
</dbReference>
<dbReference type="PANTHER" id="PTHR45831">
    <property type="entry name" value="LD24721P"/>
    <property type="match status" value="1"/>
</dbReference>
<dbReference type="SUPFAM" id="SSF48452">
    <property type="entry name" value="TPR-like"/>
    <property type="match status" value="1"/>
</dbReference>
<keyword evidence="2 3" id="KW-0802">TPR repeat</keyword>
<dbReference type="Proteomes" id="UP001224775">
    <property type="component" value="Unassembled WGS sequence"/>
</dbReference>
<evidence type="ECO:0000256" key="4">
    <source>
        <dbReference type="SAM" id="SignalP"/>
    </source>
</evidence>
<feature type="chain" id="PRO_5041949696" evidence="4">
    <location>
        <begin position="20"/>
        <end position="391"/>
    </location>
</feature>
<dbReference type="GO" id="GO:0006620">
    <property type="term" value="P:post-translational protein targeting to endoplasmic reticulum membrane"/>
    <property type="evidence" value="ECO:0007669"/>
    <property type="project" value="TreeGrafter"/>
</dbReference>
<dbReference type="PANTHER" id="PTHR45831:SF2">
    <property type="entry name" value="LD24721P"/>
    <property type="match status" value="1"/>
</dbReference>
<evidence type="ECO:0000256" key="1">
    <source>
        <dbReference type="ARBA" id="ARBA00022737"/>
    </source>
</evidence>
<evidence type="ECO:0000256" key="2">
    <source>
        <dbReference type="ARBA" id="ARBA00022803"/>
    </source>
</evidence>
<evidence type="ECO:0000313" key="5">
    <source>
        <dbReference type="EMBL" id="KAK1746861.1"/>
    </source>
</evidence>
<comment type="caution">
    <text evidence="5">The sequence shown here is derived from an EMBL/GenBank/DDBJ whole genome shotgun (WGS) entry which is preliminary data.</text>
</comment>
<keyword evidence="1" id="KW-0677">Repeat</keyword>
<feature type="repeat" description="TPR" evidence="3">
    <location>
        <begin position="318"/>
        <end position="351"/>
    </location>
</feature>
<keyword evidence="6" id="KW-1185">Reference proteome</keyword>
<keyword evidence="4" id="KW-0732">Signal</keyword>
<feature type="signal peptide" evidence="4">
    <location>
        <begin position="1"/>
        <end position="19"/>
    </location>
</feature>
<dbReference type="AlphaFoldDB" id="A0AAD9DGH2"/>
<proteinExistence type="predicted"/>
<dbReference type="GO" id="GO:0072380">
    <property type="term" value="C:TRC complex"/>
    <property type="evidence" value="ECO:0007669"/>
    <property type="project" value="TreeGrafter"/>
</dbReference>
<accession>A0AAD9DGH2</accession>
<reference evidence="5" key="1">
    <citation type="submission" date="2023-06" db="EMBL/GenBank/DDBJ databases">
        <title>Survivors Of The Sea: Transcriptome response of Skeletonema marinoi to long-term dormancy.</title>
        <authorList>
            <person name="Pinder M.I.M."/>
            <person name="Kourtchenko O."/>
            <person name="Robertson E.K."/>
            <person name="Larsson T."/>
            <person name="Maumus F."/>
            <person name="Osuna-Cruz C.M."/>
            <person name="Vancaester E."/>
            <person name="Stenow R."/>
            <person name="Vandepoele K."/>
            <person name="Ploug H."/>
            <person name="Bruchert V."/>
            <person name="Godhe A."/>
            <person name="Topel M."/>
        </authorList>
    </citation>
    <scope>NUCLEOTIDE SEQUENCE</scope>
    <source>
        <strain evidence="5">R05AC</strain>
    </source>
</reference>
<protein>
    <submittedName>
        <fullName evidence="5">Uncharacterized protein</fullName>
    </submittedName>
</protein>
<dbReference type="InterPro" id="IPR011990">
    <property type="entry name" value="TPR-like_helical_dom_sf"/>
</dbReference>
<dbReference type="GO" id="GO:0060090">
    <property type="term" value="F:molecular adaptor activity"/>
    <property type="evidence" value="ECO:0007669"/>
    <property type="project" value="TreeGrafter"/>
</dbReference>
<dbReference type="PROSITE" id="PS50005">
    <property type="entry name" value="TPR"/>
    <property type="match status" value="1"/>
</dbReference>